<dbReference type="InterPro" id="IPR041558">
    <property type="entry name" value="MucBP_2"/>
</dbReference>
<evidence type="ECO:0000256" key="6">
    <source>
        <dbReference type="SAM" id="Phobius"/>
    </source>
</evidence>
<dbReference type="Pfam" id="PF17966">
    <property type="entry name" value="Muc_B2"/>
    <property type="match status" value="2"/>
</dbReference>
<dbReference type="GeneID" id="61187014"/>
<dbReference type="Gene3D" id="3.10.20.470">
    <property type="match status" value="1"/>
</dbReference>
<protein>
    <submittedName>
        <fullName evidence="8">LPXTG cell wall anchor domain-containing protein</fullName>
    </submittedName>
</protein>
<dbReference type="Gene3D" id="2.60.40.4300">
    <property type="match status" value="4"/>
</dbReference>
<feature type="compositionally biased region" description="Low complexity" evidence="5">
    <location>
        <begin position="847"/>
        <end position="869"/>
    </location>
</feature>
<dbReference type="InterPro" id="IPR019931">
    <property type="entry name" value="LPXTG_anchor"/>
</dbReference>
<evidence type="ECO:0000256" key="1">
    <source>
        <dbReference type="ARBA" id="ARBA00022512"/>
    </source>
</evidence>
<feature type="compositionally biased region" description="Polar residues" evidence="5">
    <location>
        <begin position="81"/>
        <end position="108"/>
    </location>
</feature>
<feature type="region of interest" description="Disordered" evidence="5">
    <location>
        <begin position="949"/>
        <end position="968"/>
    </location>
</feature>
<organism evidence="8 9">
    <name type="scientific">Leuconostoc carnosum</name>
    <dbReference type="NCBI Taxonomy" id="1252"/>
    <lineage>
        <taxon>Bacteria</taxon>
        <taxon>Bacillati</taxon>
        <taxon>Bacillota</taxon>
        <taxon>Bacilli</taxon>
        <taxon>Lactobacillales</taxon>
        <taxon>Lactobacillaceae</taxon>
        <taxon>Leuconostoc</taxon>
    </lineage>
</organism>
<feature type="compositionally biased region" description="Basic and acidic residues" evidence="5">
    <location>
        <begin position="59"/>
        <end position="68"/>
    </location>
</feature>
<gene>
    <name evidence="8" type="ORF">FGL89_04590</name>
</gene>
<feature type="region of interest" description="Disordered" evidence="5">
    <location>
        <begin position="44"/>
        <end position="153"/>
    </location>
</feature>
<keyword evidence="3" id="KW-0732">Signal</keyword>
<feature type="region of interest" description="Disordered" evidence="5">
    <location>
        <begin position="1197"/>
        <end position="1216"/>
    </location>
</feature>
<feature type="domain" description="Gram-positive cocci surface proteins LPxTG" evidence="7">
    <location>
        <begin position="1211"/>
        <end position="1244"/>
    </location>
</feature>
<dbReference type="InterPro" id="IPR022263">
    <property type="entry name" value="KxYKxGKxW"/>
</dbReference>
<feature type="compositionally biased region" description="Low complexity" evidence="5">
    <location>
        <begin position="46"/>
        <end position="56"/>
    </location>
</feature>
<dbReference type="RefSeq" id="WP_147000486.1">
    <property type="nucleotide sequence ID" value="NZ_CP042374.1"/>
</dbReference>
<feature type="compositionally biased region" description="Polar residues" evidence="5">
    <location>
        <begin position="214"/>
        <end position="226"/>
    </location>
</feature>
<name>A0AAE6M3R8_LEUCA</name>
<keyword evidence="6" id="KW-0812">Transmembrane</keyword>
<keyword evidence="6" id="KW-0472">Membrane</keyword>
<dbReference type="Pfam" id="PF00746">
    <property type="entry name" value="Gram_pos_anchor"/>
    <property type="match status" value="1"/>
</dbReference>
<proteinExistence type="predicted"/>
<keyword evidence="6" id="KW-1133">Transmembrane helix</keyword>
<dbReference type="PROSITE" id="PS50847">
    <property type="entry name" value="GRAM_POS_ANCHORING"/>
    <property type="match status" value="1"/>
</dbReference>
<feature type="region of interest" description="Disordered" evidence="5">
    <location>
        <begin position="1141"/>
        <end position="1173"/>
    </location>
</feature>
<feature type="region of interest" description="Disordered" evidence="5">
    <location>
        <begin position="1096"/>
        <end position="1117"/>
    </location>
</feature>
<feature type="transmembrane region" description="Helical" evidence="6">
    <location>
        <begin position="1221"/>
        <end position="1239"/>
    </location>
</feature>
<sequence>MQERRSHFKMYKDGKQWVVAGLTLATVFIGSNFFTIDKVNADEKVSTTSSIPSSSTKVDSAKSDKPSETKAVSPSDKPSDLSVSSQGGKIDNQTSSTTIDKSVPNQNLDKAVQETKDAGVTVTEDTKSAQKTDIQGMGNADTNTQVKDAQKSDSIDYDKQIADLTDAKKQQADYEKALNAGKHQNADGKTQIATSGNAQALALDQSKPADETAPTGTIKPTDTYSGNDPKKGDNNTKTSTKIWEYSGDQVIGATITKKWTKAGTITVRNNDGKLVERTVDLTETFHDFQRQNGNWTDTSNYKEQGTPKVRISSNAIDNVEMFNVNWQTTFWFTYSDSGQIVPISKMTGTNDDPKVYFLSGSLSSSPYTGPDSPTQWDNWDINRREYVQTNDAKTAVIAAGSTIGLGNISGSDVANNAPEGQAYTNISGVYHDANDDDPDVYALKEGVSFTDFTTDKPTLYLGAVPINKTARWWHSNKNMNSDELAFVQKPKASYHKNSISYTQVPIKIVNETIHYVHQDGSIIRDKDGKSIDYSTTDTDNIKFIIATDKDGTPITWTSKGDVSTTPTIVAITKIDPETGKETTTQEITDGDWTKGDSSTFATIANPDVPNYSVISTDDPANDLTQTTAKTVDPNSGDITYTVVYAPAYTISDTKTVNETVHYVDQTGKTVANDAKATPVNFVTVTNPVDGSTTTYYSTTATKPTLDNNGVPTGDWTKGDWTEIPAITNPDVTNHTVISTDDPANDLTQTTAKTVDSTSGDLDYTVVYAVNKESANVTYIDDITGKTLESKDLSGDYNSTDSYRTTDTISNYESKGYKLVSDDYPTNGVVYDQDGVEQHFEVHLTHSTVPVTPDTPQVPGDPIDPNNPDGPKWPEGTDKDSLTQTITRTINYLDKQTGQVVSKQVTQDVTYNRTAIIDKVSGELLGYDTNADGTPDTQDATAAWRDADGNSWAATTSPDLSGQGYAAPSIPTVDEQTVNPGDKNANVNVYYDHSTVPVTPDTPQVPGDPIDPNNPDGPKWPEGTDKDSLTQTITRTINYLDKQTGQVVSKQVTQDVTYNRTAIIDKVSGELLGYDTNADGTPDTQDATAAWRDADGNSWAATTSPDLSGQGYAAPSIPTVDEQTVNPGDKNANVNVYYDHSTVPVTPDTPQVPGDPIDPNNPDGPKWPEGTDKDSLTQTITRTINYLDKQTGQVVSKQHVTHSNANQDKEALPKTGQSTNSASTILAGIVSIATLGLVSLKRRKH</sequence>
<evidence type="ECO:0000256" key="5">
    <source>
        <dbReference type="SAM" id="MobiDB-lite"/>
    </source>
</evidence>
<dbReference type="Pfam" id="PF19258">
    <property type="entry name" value="KxYKxGKxW_sig"/>
    <property type="match status" value="1"/>
</dbReference>
<evidence type="ECO:0000256" key="3">
    <source>
        <dbReference type="ARBA" id="ARBA00022729"/>
    </source>
</evidence>
<dbReference type="AlphaFoldDB" id="A0AAE6M3R8"/>
<keyword evidence="1" id="KW-0134">Cell wall</keyword>
<dbReference type="InterPro" id="IPR041495">
    <property type="entry name" value="Mub_B2"/>
</dbReference>
<dbReference type="NCBIfam" id="TIGR03715">
    <property type="entry name" value="KxYKxGKxW"/>
    <property type="match status" value="1"/>
</dbReference>
<evidence type="ECO:0000256" key="4">
    <source>
        <dbReference type="ARBA" id="ARBA00023088"/>
    </source>
</evidence>
<feature type="region of interest" description="Disordered" evidence="5">
    <location>
        <begin position="847"/>
        <end position="879"/>
    </location>
</feature>
<keyword evidence="4" id="KW-0572">Peptidoglycan-anchor</keyword>
<feature type="compositionally biased region" description="Low complexity" evidence="5">
    <location>
        <begin position="1141"/>
        <end position="1163"/>
    </location>
</feature>
<evidence type="ECO:0000313" key="9">
    <source>
        <dbReference type="Proteomes" id="UP000321332"/>
    </source>
</evidence>
<evidence type="ECO:0000259" key="7">
    <source>
        <dbReference type="PROSITE" id="PS50847"/>
    </source>
</evidence>
<feature type="compositionally biased region" description="Low complexity" evidence="5">
    <location>
        <begin position="994"/>
        <end position="1016"/>
    </location>
</feature>
<dbReference type="NCBIfam" id="TIGR01167">
    <property type="entry name" value="LPXTG_anchor"/>
    <property type="match status" value="1"/>
</dbReference>
<evidence type="ECO:0000313" key="8">
    <source>
        <dbReference type="EMBL" id="QEA34083.1"/>
    </source>
</evidence>
<evidence type="ECO:0000256" key="2">
    <source>
        <dbReference type="ARBA" id="ARBA00022525"/>
    </source>
</evidence>
<accession>A0AAE6M3R8</accession>
<feature type="region of interest" description="Disordered" evidence="5">
    <location>
        <begin position="994"/>
        <end position="1026"/>
    </location>
</feature>
<dbReference type="Pfam" id="PF17965">
    <property type="entry name" value="MucBP_2"/>
    <property type="match status" value="1"/>
</dbReference>
<feature type="region of interest" description="Disordered" evidence="5">
    <location>
        <begin position="204"/>
        <end position="239"/>
    </location>
</feature>
<dbReference type="EMBL" id="CP042374">
    <property type="protein sequence ID" value="QEA34083.1"/>
    <property type="molecule type" value="Genomic_DNA"/>
</dbReference>
<keyword evidence="2" id="KW-0964">Secreted</keyword>
<reference evidence="8 9" key="1">
    <citation type="submission" date="2019-06" db="EMBL/GenBank/DDBJ databases">
        <title>Genome analyses of bacteria isolated from kimchi.</title>
        <authorList>
            <person name="Lee S."/>
            <person name="Ahn S."/>
            <person name="Roh S."/>
        </authorList>
    </citation>
    <scope>NUCLEOTIDE SEQUENCE [LARGE SCALE GENOMIC DNA]</scope>
    <source>
        <strain evidence="8 9">CBA3620</strain>
    </source>
</reference>
<dbReference type="Proteomes" id="UP000321332">
    <property type="component" value="Chromosome"/>
</dbReference>